<accession>A0A2R6B110</accession>
<comment type="caution">
    <text evidence="7">The sequence shown here is derived from an EMBL/GenBank/DDBJ whole genome shotgun (WGS) entry which is preliminary data.</text>
</comment>
<dbReference type="GO" id="GO:0003735">
    <property type="term" value="F:structural constituent of ribosome"/>
    <property type="evidence" value="ECO:0007669"/>
    <property type="project" value="UniProtKB-UniRule"/>
</dbReference>
<dbReference type="PRINTS" id="PR00971">
    <property type="entry name" value="RIBOSOMALS10"/>
</dbReference>
<dbReference type="InterPro" id="IPR027486">
    <property type="entry name" value="Ribosomal_uS10_dom"/>
</dbReference>
<dbReference type="EMBL" id="NEXJ01000025">
    <property type="protein sequence ID" value="PSN92347.1"/>
    <property type="molecule type" value="Genomic_DNA"/>
</dbReference>
<evidence type="ECO:0000313" key="8">
    <source>
        <dbReference type="Proteomes" id="UP000240490"/>
    </source>
</evidence>
<reference evidence="7 8" key="1">
    <citation type="submission" date="2017-04" db="EMBL/GenBank/DDBJ databases">
        <title>Novel microbial lineages endemic to geothermal iron-oxide mats fill important gaps in the evolutionary history of Archaea.</title>
        <authorList>
            <person name="Jay Z.J."/>
            <person name="Beam J.P."/>
            <person name="Dlakic M."/>
            <person name="Rusch D.B."/>
            <person name="Kozubal M.A."/>
            <person name="Inskeep W.P."/>
        </authorList>
    </citation>
    <scope>NUCLEOTIDE SEQUENCE [LARGE SCALE GENOMIC DNA]</scope>
    <source>
        <strain evidence="7">ECH_B_SAG-M15</strain>
    </source>
</reference>
<dbReference type="SMART" id="SM01403">
    <property type="entry name" value="Ribosomal_S10"/>
    <property type="match status" value="1"/>
</dbReference>
<evidence type="ECO:0000256" key="2">
    <source>
        <dbReference type="ARBA" id="ARBA00022980"/>
    </source>
</evidence>
<organism evidence="7 8">
    <name type="scientific">Candidatus Marsarchaeota G2 archaeon ECH_B_SAG-M15</name>
    <dbReference type="NCBI Taxonomy" id="1978162"/>
    <lineage>
        <taxon>Archaea</taxon>
        <taxon>Candidatus Marsarchaeota</taxon>
        <taxon>Candidatus Marsarchaeota group 2</taxon>
    </lineage>
</organism>
<name>A0A2R6B110_9ARCH</name>
<dbReference type="InterPro" id="IPR036838">
    <property type="entry name" value="Ribosomal_uS10_dom_sf"/>
</dbReference>
<dbReference type="SUPFAM" id="SSF54999">
    <property type="entry name" value="Ribosomal protein S10"/>
    <property type="match status" value="1"/>
</dbReference>
<dbReference type="NCBIfam" id="TIGR01046">
    <property type="entry name" value="uS10_euk_arch"/>
    <property type="match status" value="1"/>
</dbReference>
<comment type="function">
    <text evidence="5">Involved in the binding of tRNA to the ribosomes.</text>
</comment>
<dbReference type="GO" id="GO:0000049">
    <property type="term" value="F:tRNA binding"/>
    <property type="evidence" value="ECO:0007669"/>
    <property type="project" value="UniProtKB-UniRule"/>
</dbReference>
<gene>
    <name evidence="5" type="primary">rps10</name>
    <name evidence="7" type="ORF">B9Q08_01525</name>
</gene>
<dbReference type="GO" id="GO:0006412">
    <property type="term" value="P:translation"/>
    <property type="evidence" value="ECO:0007669"/>
    <property type="project" value="UniProtKB-UniRule"/>
</dbReference>
<evidence type="ECO:0000313" key="7">
    <source>
        <dbReference type="EMBL" id="PSN92347.1"/>
    </source>
</evidence>
<dbReference type="FunFam" id="3.30.70.600:FF:000004">
    <property type="entry name" value="30S ribosomal protein S10"/>
    <property type="match status" value="1"/>
</dbReference>
<dbReference type="Pfam" id="PF00338">
    <property type="entry name" value="Ribosomal_S10"/>
    <property type="match status" value="1"/>
</dbReference>
<evidence type="ECO:0000256" key="1">
    <source>
        <dbReference type="ARBA" id="ARBA00007102"/>
    </source>
</evidence>
<dbReference type="Gene3D" id="3.30.70.600">
    <property type="entry name" value="Ribosomal protein S10 domain"/>
    <property type="match status" value="1"/>
</dbReference>
<sequence length="102" mass="11719">MPQKARIRLWSTDIQKLNVVCSQIVETTKRTGVKVSGPIPLPTKKLRVSTRRSPAGEGTDTYDKWIMKVHKRIIDIPAEERTLRQLMRISVPDDVKIELELI</sequence>
<dbReference type="InterPro" id="IPR005729">
    <property type="entry name" value="Ribosomal_uS10_euk/arc"/>
</dbReference>
<dbReference type="HAMAP" id="MF_00508">
    <property type="entry name" value="Ribosomal_uS10"/>
    <property type="match status" value="1"/>
</dbReference>
<keyword evidence="2 5" id="KW-0689">Ribosomal protein</keyword>
<proteinExistence type="inferred from homology"/>
<protein>
    <recommendedName>
        <fullName evidence="4 5">Small ribosomal subunit protein uS10</fullName>
    </recommendedName>
</protein>
<comment type="similarity">
    <text evidence="1 5">Belongs to the universal ribosomal protein uS10 family.</text>
</comment>
<dbReference type="InterPro" id="IPR001848">
    <property type="entry name" value="Ribosomal_uS10"/>
</dbReference>
<dbReference type="AlphaFoldDB" id="A0A2R6B110"/>
<dbReference type="Proteomes" id="UP000240490">
    <property type="component" value="Unassembled WGS sequence"/>
</dbReference>
<dbReference type="GO" id="GO:0015935">
    <property type="term" value="C:small ribosomal subunit"/>
    <property type="evidence" value="ECO:0007669"/>
    <property type="project" value="UniProtKB-UniRule"/>
</dbReference>
<feature type="domain" description="Small ribosomal subunit protein uS10" evidence="6">
    <location>
        <begin position="6"/>
        <end position="100"/>
    </location>
</feature>
<comment type="subunit">
    <text evidence="5">Part of the 30S ribosomal subunit.</text>
</comment>
<evidence type="ECO:0000256" key="4">
    <source>
        <dbReference type="ARBA" id="ARBA00035162"/>
    </source>
</evidence>
<evidence type="ECO:0000259" key="6">
    <source>
        <dbReference type="SMART" id="SM01403"/>
    </source>
</evidence>
<dbReference type="PANTHER" id="PTHR11700">
    <property type="entry name" value="30S RIBOSOMAL PROTEIN S10 FAMILY MEMBER"/>
    <property type="match status" value="1"/>
</dbReference>
<evidence type="ECO:0000256" key="3">
    <source>
        <dbReference type="ARBA" id="ARBA00023274"/>
    </source>
</evidence>
<keyword evidence="3 5" id="KW-0687">Ribonucleoprotein</keyword>
<evidence type="ECO:0000256" key="5">
    <source>
        <dbReference type="HAMAP-Rule" id="MF_00508"/>
    </source>
</evidence>